<comment type="similarity">
    <text evidence="6">Belongs to the B9D family.</text>
</comment>
<accession>A0A8J2WK07</accession>
<evidence type="ECO:0000256" key="7">
    <source>
        <dbReference type="ARBA" id="ARBA00039272"/>
    </source>
</evidence>
<evidence type="ECO:0000256" key="6">
    <source>
        <dbReference type="ARBA" id="ARBA00038411"/>
    </source>
</evidence>
<evidence type="ECO:0000256" key="2">
    <source>
        <dbReference type="ARBA" id="ARBA00022490"/>
    </source>
</evidence>
<dbReference type="EMBL" id="CAKKLH010000059">
    <property type="protein sequence ID" value="CAH0101551.1"/>
    <property type="molecule type" value="Genomic_DNA"/>
</dbReference>
<keyword evidence="9" id="KW-1185">Reference proteome</keyword>
<reference evidence="8" key="1">
    <citation type="submission" date="2021-11" db="EMBL/GenBank/DDBJ databases">
        <authorList>
            <person name="Schell T."/>
        </authorList>
    </citation>
    <scope>NUCLEOTIDE SEQUENCE</scope>
    <source>
        <strain evidence="8">M5</strain>
    </source>
</reference>
<evidence type="ECO:0000313" key="9">
    <source>
        <dbReference type="Proteomes" id="UP000789390"/>
    </source>
</evidence>
<dbReference type="InterPro" id="IPR010796">
    <property type="entry name" value="C2_B9-type_dom"/>
</dbReference>
<evidence type="ECO:0000256" key="1">
    <source>
        <dbReference type="ARBA" id="ARBA00004120"/>
    </source>
</evidence>
<name>A0A8J2WK07_9CRUS</name>
<evidence type="ECO:0000256" key="5">
    <source>
        <dbReference type="ARBA" id="ARBA00023273"/>
    </source>
</evidence>
<evidence type="ECO:0000256" key="3">
    <source>
        <dbReference type="ARBA" id="ARBA00022794"/>
    </source>
</evidence>
<organism evidence="8 9">
    <name type="scientific">Daphnia galeata</name>
    <dbReference type="NCBI Taxonomy" id="27404"/>
    <lineage>
        <taxon>Eukaryota</taxon>
        <taxon>Metazoa</taxon>
        <taxon>Ecdysozoa</taxon>
        <taxon>Arthropoda</taxon>
        <taxon>Crustacea</taxon>
        <taxon>Branchiopoda</taxon>
        <taxon>Diplostraca</taxon>
        <taxon>Cladocera</taxon>
        <taxon>Anomopoda</taxon>
        <taxon>Daphniidae</taxon>
        <taxon>Daphnia</taxon>
    </lineage>
</organism>
<gene>
    <name evidence="8" type="ORF">DGAL_LOCUS3885</name>
</gene>
<sequence length="307" mass="34378">MSNEILGSAIKYTTLPGSSIVAITTEWKSSKHTARRSLQMKKMSSKVISREPNNIFGENIKADGIRHVVNVTIDTAKEFHNCNHLYIRYVVDAPAEDWVLAEPKSLHGVTHQSRAGNDSSNHFGHRFTLDVSKSWQHSSSSSETPDLIPTPSMLLLLLEVYDVNMWNRQKSVGYGFTHVPLTPAGSYSIVIPTWRPNITETSLQLREYFLGLAPQIENIKYAGVSNNDGNNETVLGRFPFKTETSGSVHVRFDTMIQRGRNVLEQEQIRASINVHRPSATSSAVEEVIQTYHRAKQRLKAAHDALLG</sequence>
<dbReference type="PANTHER" id="PTHR12968:SF2">
    <property type="entry name" value="B9 DOMAIN-CONTAINING PROTEIN 2"/>
    <property type="match status" value="1"/>
</dbReference>
<dbReference type="AlphaFoldDB" id="A0A8J2WK07"/>
<keyword evidence="5" id="KW-0966">Cell projection</keyword>
<comment type="caution">
    <text evidence="8">The sequence shown here is derived from an EMBL/GenBank/DDBJ whole genome shotgun (WGS) entry which is preliminary data.</text>
</comment>
<keyword evidence="2" id="KW-0963">Cytoplasm</keyword>
<dbReference type="PANTHER" id="PTHR12968">
    <property type="entry name" value="B9 DOMAIN-CONTAINING"/>
    <property type="match status" value="1"/>
</dbReference>
<keyword evidence="4" id="KW-0206">Cytoskeleton</keyword>
<evidence type="ECO:0000313" key="8">
    <source>
        <dbReference type="EMBL" id="CAH0101551.1"/>
    </source>
</evidence>
<dbReference type="Proteomes" id="UP000789390">
    <property type="component" value="Unassembled WGS sequence"/>
</dbReference>
<dbReference type="PROSITE" id="PS51381">
    <property type="entry name" value="C2_B9"/>
    <property type="match status" value="1"/>
</dbReference>
<evidence type="ECO:0000256" key="4">
    <source>
        <dbReference type="ARBA" id="ARBA00023212"/>
    </source>
</evidence>
<dbReference type="GO" id="GO:0060271">
    <property type="term" value="P:cilium assembly"/>
    <property type="evidence" value="ECO:0007669"/>
    <property type="project" value="TreeGrafter"/>
</dbReference>
<dbReference type="Pfam" id="PF07162">
    <property type="entry name" value="B9-C2"/>
    <property type="match status" value="1"/>
</dbReference>
<protein>
    <recommendedName>
        <fullName evidence="7">B9 domain-containing protein 2</fullName>
    </recommendedName>
</protein>
<dbReference type="GO" id="GO:0036038">
    <property type="term" value="C:MKS complex"/>
    <property type="evidence" value="ECO:0007669"/>
    <property type="project" value="TreeGrafter"/>
</dbReference>
<keyword evidence="3" id="KW-0970">Cilium biogenesis/degradation</keyword>
<proteinExistence type="inferred from homology"/>
<dbReference type="OrthoDB" id="10263520at2759"/>
<comment type="subcellular location">
    <subcellularLocation>
        <location evidence="1">Cytoplasm</location>
        <location evidence="1">Cytoskeleton</location>
        <location evidence="1">Cilium basal body</location>
    </subcellularLocation>
</comment>